<sequence length="153" mass="18024">MSKPITKEMWAEIEAEMAGGWVAIAFNYKGHEVSVNRVRVSESKTCLEVYVDGFIKGDWMNYWDEEKLKNRPDIIEDIWCLKTKAKYSAKHKKDLERIFGKRRVKKEYPDLHEIFAFHVPHFSKASVLCRQFKKLEGLELTKATCLKEVEHED</sequence>
<evidence type="ECO:0000313" key="2">
    <source>
        <dbReference type="Proteomes" id="UP000190162"/>
    </source>
</evidence>
<dbReference type="OrthoDB" id="6690744at2"/>
<accession>A0A1T4V413</accession>
<organism evidence="1 2">
    <name type="scientific">Enterovibrio nigricans DSM 22720</name>
    <dbReference type="NCBI Taxonomy" id="1121868"/>
    <lineage>
        <taxon>Bacteria</taxon>
        <taxon>Pseudomonadati</taxon>
        <taxon>Pseudomonadota</taxon>
        <taxon>Gammaproteobacteria</taxon>
        <taxon>Vibrionales</taxon>
        <taxon>Vibrionaceae</taxon>
        <taxon>Enterovibrio</taxon>
    </lineage>
</organism>
<dbReference type="RefSeq" id="WP_078753395.1">
    <property type="nucleotide sequence ID" value="NZ_FUXU01000046.1"/>
</dbReference>
<dbReference type="EMBL" id="FUXU01000046">
    <property type="protein sequence ID" value="SKA59624.1"/>
    <property type="molecule type" value="Genomic_DNA"/>
</dbReference>
<name>A0A1T4V413_9GAMM</name>
<reference evidence="2" key="1">
    <citation type="submission" date="2017-02" db="EMBL/GenBank/DDBJ databases">
        <authorList>
            <person name="Varghese N."/>
            <person name="Submissions S."/>
        </authorList>
    </citation>
    <scope>NUCLEOTIDE SEQUENCE [LARGE SCALE GENOMIC DNA]</scope>
    <source>
        <strain evidence="2">DSM 22720</strain>
    </source>
</reference>
<gene>
    <name evidence="1" type="ORF">SAMN02745132_03158</name>
</gene>
<keyword evidence="2" id="KW-1185">Reference proteome</keyword>
<dbReference type="AlphaFoldDB" id="A0A1T4V413"/>
<dbReference type="Proteomes" id="UP000190162">
    <property type="component" value="Unassembled WGS sequence"/>
</dbReference>
<proteinExistence type="predicted"/>
<evidence type="ECO:0000313" key="1">
    <source>
        <dbReference type="EMBL" id="SKA59624.1"/>
    </source>
</evidence>
<protein>
    <submittedName>
        <fullName evidence="1">Uncharacterized protein</fullName>
    </submittedName>
</protein>